<dbReference type="InterPro" id="IPR051472">
    <property type="entry name" value="T3SS_Stator/FliH"/>
</dbReference>
<proteinExistence type="inferred from homology"/>
<dbReference type="GO" id="GO:0015031">
    <property type="term" value="P:protein transport"/>
    <property type="evidence" value="ECO:0007669"/>
    <property type="project" value="UniProtKB-KW"/>
</dbReference>
<keyword evidence="5" id="KW-1005">Bacterial flagellum biogenesis</keyword>
<accession>A0A1G5IX52</accession>
<evidence type="ECO:0000259" key="9">
    <source>
        <dbReference type="Pfam" id="PF02108"/>
    </source>
</evidence>
<evidence type="ECO:0000313" key="11">
    <source>
        <dbReference type="Proteomes" id="UP000198870"/>
    </source>
</evidence>
<dbReference type="PANTHER" id="PTHR34982:SF1">
    <property type="entry name" value="FLAGELLAR ASSEMBLY PROTEIN FLIH"/>
    <property type="match status" value="1"/>
</dbReference>
<dbReference type="InterPro" id="IPR018035">
    <property type="entry name" value="Flagellar_FliH/T3SS_HrpE"/>
</dbReference>
<dbReference type="STRING" id="419481.SAMN05216233_122121"/>
<keyword evidence="10" id="KW-0966">Cell projection</keyword>
<dbReference type="EMBL" id="FMUX01000022">
    <property type="protein sequence ID" value="SCY80653.1"/>
    <property type="molecule type" value="Genomic_DNA"/>
</dbReference>
<keyword evidence="6" id="KW-0653">Protein transport</keyword>
<evidence type="ECO:0000256" key="3">
    <source>
        <dbReference type="ARBA" id="ARBA00016507"/>
    </source>
</evidence>
<dbReference type="AlphaFoldDB" id="A0A1G5IX52"/>
<evidence type="ECO:0000256" key="7">
    <source>
        <dbReference type="ARBA" id="ARBA00023225"/>
    </source>
</evidence>
<evidence type="ECO:0000313" key="10">
    <source>
        <dbReference type="EMBL" id="SCY80653.1"/>
    </source>
</evidence>
<evidence type="ECO:0000256" key="2">
    <source>
        <dbReference type="ARBA" id="ARBA00006602"/>
    </source>
</evidence>
<gene>
    <name evidence="10" type="ORF">SAMN05216233_122121</name>
</gene>
<dbReference type="GO" id="GO:0005829">
    <property type="term" value="C:cytosol"/>
    <property type="evidence" value="ECO:0007669"/>
    <property type="project" value="TreeGrafter"/>
</dbReference>
<keyword evidence="7" id="KW-1006">Bacterial flagellum protein export</keyword>
<organism evidence="10 11">
    <name type="scientific">Desulfoluna spongiiphila</name>
    <dbReference type="NCBI Taxonomy" id="419481"/>
    <lineage>
        <taxon>Bacteria</taxon>
        <taxon>Pseudomonadati</taxon>
        <taxon>Thermodesulfobacteriota</taxon>
        <taxon>Desulfobacteria</taxon>
        <taxon>Desulfobacterales</taxon>
        <taxon>Desulfolunaceae</taxon>
        <taxon>Desulfoluna</taxon>
    </lineage>
</organism>
<keyword evidence="10" id="KW-0969">Cilium</keyword>
<evidence type="ECO:0000256" key="8">
    <source>
        <dbReference type="SAM" id="MobiDB-lite"/>
    </source>
</evidence>
<dbReference type="GO" id="GO:0044781">
    <property type="term" value="P:bacterial-type flagellum organization"/>
    <property type="evidence" value="ECO:0007669"/>
    <property type="project" value="UniProtKB-KW"/>
</dbReference>
<evidence type="ECO:0000256" key="5">
    <source>
        <dbReference type="ARBA" id="ARBA00022795"/>
    </source>
</evidence>
<feature type="domain" description="Flagellar assembly protein FliH/Type III secretion system HrpE" evidence="9">
    <location>
        <begin position="138"/>
        <end position="262"/>
    </location>
</feature>
<comment type="similarity">
    <text evidence="2">Belongs to the FliH family.</text>
</comment>
<dbReference type="Proteomes" id="UP000198870">
    <property type="component" value="Unassembled WGS sequence"/>
</dbReference>
<dbReference type="Pfam" id="PF02108">
    <property type="entry name" value="FliH"/>
    <property type="match status" value="1"/>
</dbReference>
<keyword evidence="11" id="KW-1185">Reference proteome</keyword>
<keyword evidence="10" id="KW-0282">Flagellum</keyword>
<evidence type="ECO:0000256" key="4">
    <source>
        <dbReference type="ARBA" id="ARBA00022448"/>
    </source>
</evidence>
<dbReference type="PANTHER" id="PTHR34982">
    <property type="entry name" value="YOP PROTEINS TRANSLOCATION PROTEIN L"/>
    <property type="match status" value="1"/>
</dbReference>
<name>A0A1G5IX52_9BACT</name>
<evidence type="ECO:0000256" key="6">
    <source>
        <dbReference type="ARBA" id="ARBA00022927"/>
    </source>
</evidence>
<evidence type="ECO:0000256" key="1">
    <source>
        <dbReference type="ARBA" id="ARBA00003041"/>
    </source>
</evidence>
<keyword evidence="4" id="KW-0813">Transport</keyword>
<sequence>MAADDFRPLVGVSSGAFETTTVKGGGTGGGEIPQNFHRLEFKQEDPHPEGFEPVEAGEKPPAPEEPVQPPASEAQTPPPAPDETPGEETGEDVAEPAPAKEDPGLFEVEREAFEMGFEKGEREGFSKGEERAMEMLVRLENLILGFEGAWRRSCENREQEIVRLALVVAEKVALAKADQDDEMAARSLVEALAALENPGTCTVRVNPGDFDSVERLRGDLFQRVANLQEITILPDGVVEEGEVRLESDNGWLETHAKKRLDEVLSRVGEAAGLPATDPGETLSGI</sequence>
<feature type="region of interest" description="Disordered" evidence="8">
    <location>
        <begin position="1"/>
        <end position="103"/>
    </location>
</feature>
<dbReference type="RefSeq" id="WP_175470013.1">
    <property type="nucleotide sequence ID" value="NZ_FMUX01000022.1"/>
</dbReference>
<protein>
    <recommendedName>
        <fullName evidence="3">Flagellar assembly protein FliH</fullName>
    </recommendedName>
</protein>
<feature type="compositionally biased region" description="Basic and acidic residues" evidence="8">
    <location>
        <begin position="37"/>
        <end position="62"/>
    </location>
</feature>
<feature type="compositionally biased region" description="Acidic residues" evidence="8">
    <location>
        <begin position="84"/>
        <end position="94"/>
    </location>
</feature>
<comment type="function">
    <text evidence="1">Needed for flagellar regrowth and assembly.</text>
</comment>
<reference evidence="10 11" key="1">
    <citation type="submission" date="2016-10" db="EMBL/GenBank/DDBJ databases">
        <authorList>
            <person name="de Groot N.N."/>
        </authorList>
    </citation>
    <scope>NUCLEOTIDE SEQUENCE [LARGE SCALE GENOMIC DNA]</scope>
    <source>
        <strain evidence="10 11">AA1</strain>
    </source>
</reference>